<name>A0A2S2PTG2_SCHGA</name>
<dbReference type="AlphaFoldDB" id="A0A2S2PTG2"/>
<reference evidence="2" key="1">
    <citation type="submission" date="2018-04" db="EMBL/GenBank/DDBJ databases">
        <title>Transcriptome of Schizaphis graminum biotype I.</title>
        <authorList>
            <person name="Scully E.D."/>
            <person name="Geib S.M."/>
            <person name="Palmer N.A."/>
            <person name="Koch K."/>
            <person name="Bradshaw J."/>
            <person name="Heng-Moss T."/>
            <person name="Sarath G."/>
        </authorList>
    </citation>
    <scope>NUCLEOTIDE SEQUENCE</scope>
</reference>
<dbReference type="InterPro" id="IPR057191">
    <property type="entry name" value="DUF7869"/>
</dbReference>
<dbReference type="PANTHER" id="PTHR10773:SF19">
    <property type="match status" value="1"/>
</dbReference>
<gene>
    <name evidence="2" type="ORF">g.59633</name>
</gene>
<dbReference type="EMBL" id="GGMR01020048">
    <property type="protein sequence ID" value="MBY32667.1"/>
    <property type="molecule type" value="Transcribed_RNA"/>
</dbReference>
<sequence>MINPNVSIETITGNSLSSDVSCVSTNCLIPTKENHNTIEVKSLVGENISYNDIKPSKNNNQSKIHKLSTIDKNIIDISGSAYLNDDILKSEETQPKEMNIIKQKCSFKKNNIKLHTVNSLKNTYGGGKCVKSNSCVLNKKCQHKCWEKFTENDRENIFDNFWKLGSKSNQRDYLIKCVLRGPIKRKRNKINSRRSISYKYYLSYMSEQKQVCQQFLLTTLDITQKFLIYTIENYFQANSVKNNCRETITKVQLDNSAIFILDQFIQQLPALSSRYCSTSSNKKYLPAEIVNILGLYNFYKDYCKINGDEPLSKYIFRKTFKKQYNLGFHVPKKDNKCNLCIEFEKTYNSNSEPEIQKSHLNDIDECKAILMRHLQIKDPSTVCASFNLQNSLSTPIGYDKNLYYSRKFSVSNLIVIENVTQNSFCYLWGETIGNRGSNEIVSCIYDYLIKVDQRKFVKSVILLCNSNARRNKNKAMLVMMYHALEYELHFITEIKLIFLLPGHTCLPVDSLIVTIDRFIKNKTVWVPSEWPTLIRNARTNSMSQEIVEMKISDFVDWTLLSNSIFSNHFKTDRGETISTSKLRSVLFQKQNNSIKLLISNSYTDVCSEKLLILKKRRKKSKIPCYTEYIGISSAKFNDLTKLCKDGIIPEKFHKEYFDMKPNKNVKDCLNETDDEDEEY</sequence>
<proteinExistence type="predicted"/>
<evidence type="ECO:0000259" key="1">
    <source>
        <dbReference type="Pfam" id="PF25273"/>
    </source>
</evidence>
<accession>A0A2S2PTG2</accession>
<dbReference type="Pfam" id="PF25273">
    <property type="entry name" value="DUF7869"/>
    <property type="match status" value="1"/>
</dbReference>
<evidence type="ECO:0000313" key="2">
    <source>
        <dbReference type="EMBL" id="MBY32667.1"/>
    </source>
</evidence>
<feature type="domain" description="DUF7869" evidence="1">
    <location>
        <begin position="415"/>
        <end position="564"/>
    </location>
</feature>
<organism evidence="2">
    <name type="scientific">Schizaphis graminum</name>
    <name type="common">Green bug aphid</name>
    <dbReference type="NCBI Taxonomy" id="13262"/>
    <lineage>
        <taxon>Eukaryota</taxon>
        <taxon>Metazoa</taxon>
        <taxon>Ecdysozoa</taxon>
        <taxon>Arthropoda</taxon>
        <taxon>Hexapoda</taxon>
        <taxon>Insecta</taxon>
        <taxon>Pterygota</taxon>
        <taxon>Neoptera</taxon>
        <taxon>Paraneoptera</taxon>
        <taxon>Hemiptera</taxon>
        <taxon>Sternorrhyncha</taxon>
        <taxon>Aphidomorpha</taxon>
        <taxon>Aphidoidea</taxon>
        <taxon>Aphididae</taxon>
        <taxon>Aphidini</taxon>
        <taxon>Schizaphis</taxon>
    </lineage>
</organism>
<dbReference type="PANTHER" id="PTHR10773">
    <property type="entry name" value="DNA-DIRECTED RNA POLYMERASES I, II, AND III SUBUNIT RPABC2"/>
    <property type="match status" value="1"/>
</dbReference>
<protein>
    <recommendedName>
        <fullName evidence="1">DUF7869 domain-containing protein</fullName>
    </recommendedName>
</protein>